<name>A0A9N8JBM6_9PEZI</name>
<dbReference type="GO" id="GO:1902600">
    <property type="term" value="P:proton transmembrane transport"/>
    <property type="evidence" value="ECO:0007669"/>
    <property type="project" value="TreeGrafter"/>
</dbReference>
<dbReference type="EMBL" id="CAIJEN010000003">
    <property type="protein sequence ID" value="CAD0084441.1"/>
    <property type="molecule type" value="Genomic_DNA"/>
</dbReference>
<reference evidence="2" key="1">
    <citation type="submission" date="2020-06" db="EMBL/GenBank/DDBJ databases">
        <authorList>
            <person name="Onetto C."/>
        </authorList>
    </citation>
    <scope>NUCLEOTIDE SEQUENCE</scope>
</reference>
<dbReference type="InterPro" id="IPR018786">
    <property type="entry name" value="Mit_KHE1"/>
</dbReference>
<dbReference type="GO" id="GO:0006813">
    <property type="term" value="P:potassium ion transport"/>
    <property type="evidence" value="ECO:0007669"/>
    <property type="project" value="TreeGrafter"/>
</dbReference>
<feature type="region of interest" description="Disordered" evidence="1">
    <location>
        <begin position="259"/>
        <end position="283"/>
    </location>
</feature>
<dbReference type="PANTHER" id="PTHR28062">
    <property type="entry name" value="K+-H+ EXCHANGE-LIKE PROTEIN"/>
    <property type="match status" value="1"/>
</dbReference>
<proteinExistence type="predicted"/>
<gene>
    <name evidence="2" type="ORF">AWRI4619_LOCUS3008</name>
</gene>
<evidence type="ECO:0000256" key="1">
    <source>
        <dbReference type="SAM" id="MobiDB-lite"/>
    </source>
</evidence>
<dbReference type="PANTHER" id="PTHR28062:SF1">
    <property type="entry name" value="TRANSMEMBRANE PROTEIN"/>
    <property type="match status" value="1"/>
</dbReference>
<feature type="compositionally biased region" description="Polar residues" evidence="1">
    <location>
        <begin position="269"/>
        <end position="283"/>
    </location>
</feature>
<dbReference type="Pfam" id="PF10173">
    <property type="entry name" value="Mit_KHE1"/>
    <property type="match status" value="1"/>
</dbReference>
<comment type="caution">
    <text evidence="2">The sequence shown here is derived from an EMBL/GenBank/DDBJ whole genome shotgun (WGS) entry which is preliminary data.</text>
</comment>
<evidence type="ECO:0000313" key="2">
    <source>
        <dbReference type="EMBL" id="CAD0084441.1"/>
    </source>
</evidence>
<accession>A0A9N8JBM6</accession>
<evidence type="ECO:0008006" key="4">
    <source>
        <dbReference type="Google" id="ProtNLM"/>
    </source>
</evidence>
<dbReference type="Proteomes" id="UP000716446">
    <property type="component" value="Unassembled WGS sequence"/>
</dbReference>
<protein>
    <recommendedName>
        <fullName evidence="4">Mitochondrial K+-H+ exchange-related-domain-containing protein</fullName>
    </recommendedName>
</protein>
<dbReference type="AlphaFoldDB" id="A0A9N8JBM6"/>
<dbReference type="GO" id="GO:0005743">
    <property type="term" value="C:mitochondrial inner membrane"/>
    <property type="evidence" value="ECO:0007669"/>
    <property type="project" value="TreeGrafter"/>
</dbReference>
<keyword evidence="3" id="KW-1185">Reference proteome</keyword>
<organism evidence="2 3">
    <name type="scientific">Aureobasidium vineae</name>
    <dbReference type="NCBI Taxonomy" id="2773715"/>
    <lineage>
        <taxon>Eukaryota</taxon>
        <taxon>Fungi</taxon>
        <taxon>Dikarya</taxon>
        <taxon>Ascomycota</taxon>
        <taxon>Pezizomycotina</taxon>
        <taxon>Dothideomycetes</taxon>
        <taxon>Dothideomycetidae</taxon>
        <taxon>Dothideales</taxon>
        <taxon>Saccotheciaceae</taxon>
        <taxon>Aureobasidium</taxon>
    </lineage>
</organism>
<sequence length="283" mass="31995">MRLFLLPISTRRTLLYCDRVATQVNASGKLSYHDRIVNKANETWASWENSPNKYKKKLTDYGNIVFNRISYEEWGLKTLPSSTADLTPTEIVFPGRFLDQKKVPDILRKLATERQGLHKQRFWGSLIGLPFTIPVGLLPVIPNIPGFYLAFRAWSHFKALINSKEPLIKMSPSKALDDLYAAGLIHPSREHSRQATLPSETESQQVAQLVTQQTNNDASDVMLLKRWNGKLLAEQFNLPGMELEIERAVEQVQKNIEAESAAVDEKGDTNTTTVDETLSNGKK</sequence>
<evidence type="ECO:0000313" key="3">
    <source>
        <dbReference type="Proteomes" id="UP000716446"/>
    </source>
</evidence>